<feature type="transmembrane region" description="Helical" evidence="1">
    <location>
        <begin position="37"/>
        <end position="56"/>
    </location>
</feature>
<evidence type="ECO:0000256" key="1">
    <source>
        <dbReference type="SAM" id="Phobius"/>
    </source>
</evidence>
<dbReference type="RefSeq" id="WP_154813854.1">
    <property type="nucleotide sequence ID" value="NZ_SISP01000032.1"/>
</dbReference>
<organism evidence="2 3">
    <name type="scientific">Vibrio cholerae</name>
    <dbReference type="NCBI Taxonomy" id="666"/>
    <lineage>
        <taxon>Bacteria</taxon>
        <taxon>Pseudomonadati</taxon>
        <taxon>Pseudomonadota</taxon>
        <taxon>Gammaproteobacteria</taxon>
        <taxon>Vibrionales</taxon>
        <taxon>Vibrionaceae</taxon>
        <taxon>Vibrio</taxon>
    </lineage>
</organism>
<evidence type="ECO:0000313" key="3">
    <source>
        <dbReference type="Proteomes" id="UP000294145"/>
    </source>
</evidence>
<dbReference type="EMBL" id="SISP01000032">
    <property type="protein sequence ID" value="TBM39762.1"/>
    <property type="molecule type" value="Genomic_DNA"/>
</dbReference>
<keyword evidence="1" id="KW-1133">Transmembrane helix</keyword>
<dbReference type="Proteomes" id="UP000294145">
    <property type="component" value="Unassembled WGS sequence"/>
</dbReference>
<name>A0A7Z7VK64_VIBCL</name>
<accession>A0A7Z7VK64</accession>
<protein>
    <submittedName>
        <fullName evidence="2">Uncharacterized protein</fullName>
    </submittedName>
</protein>
<reference evidence="2 3" key="1">
    <citation type="submission" date="2019-02" db="EMBL/GenBank/DDBJ databases">
        <title>Genomic plasticity associated with the antimicrobial resistance in Vibrio cholerae.</title>
        <authorList>
            <person name="Verma J."/>
            <person name="Bag S."/>
            <person name="Saha B."/>
            <person name="Kumar P."/>
            <person name="Ghosh T.S."/>
            <person name="Dayal M."/>
            <person name="Senapati T."/>
            <person name="Mehra S."/>
            <person name="Dey P."/>
            <person name="Desigamani A."/>
            <person name="Kumar D."/>
            <person name="Rana P."/>
            <person name="Kumar B."/>
            <person name="Maiti T.K."/>
            <person name="Sharma N.C."/>
            <person name="Bhadra R.K."/>
            <person name="Mutreja A."/>
            <person name="Nair G.B."/>
            <person name="Ramamurthy T."/>
            <person name="Das B."/>
        </authorList>
    </citation>
    <scope>NUCLEOTIDE SEQUENCE [LARGE SCALE GENOMIC DNA]</scope>
    <source>
        <strain evidence="2 3">IDH06781</strain>
    </source>
</reference>
<gene>
    <name evidence="2" type="ORF">EYB64_16110</name>
</gene>
<proteinExistence type="predicted"/>
<evidence type="ECO:0000313" key="2">
    <source>
        <dbReference type="EMBL" id="TBM39762.1"/>
    </source>
</evidence>
<keyword evidence="1" id="KW-0812">Transmembrane</keyword>
<feature type="transmembrane region" description="Helical" evidence="1">
    <location>
        <begin position="12"/>
        <end position="31"/>
    </location>
</feature>
<sequence>MESLVDALKKRAWLSAWLAVLAILVSIVRAITKSVLFLVKWYWFGFAMGFGGWHGLKFASNIEAFIHSLIV</sequence>
<keyword evidence="1" id="KW-0472">Membrane</keyword>
<comment type="caution">
    <text evidence="2">The sequence shown here is derived from an EMBL/GenBank/DDBJ whole genome shotgun (WGS) entry which is preliminary data.</text>
</comment>
<dbReference type="AlphaFoldDB" id="A0A7Z7VK64"/>